<organism evidence="1 2">
    <name type="scientific">Rhizobium hidalgonense</name>
    <dbReference type="NCBI Taxonomy" id="1538159"/>
    <lineage>
        <taxon>Bacteria</taxon>
        <taxon>Pseudomonadati</taxon>
        <taxon>Pseudomonadota</taxon>
        <taxon>Alphaproteobacteria</taxon>
        <taxon>Hyphomicrobiales</taxon>
        <taxon>Rhizobiaceae</taxon>
        <taxon>Rhizobium/Agrobacterium group</taxon>
        <taxon>Rhizobium</taxon>
    </lineage>
</organism>
<dbReference type="Proteomes" id="UP001268610">
    <property type="component" value="Unassembled WGS sequence"/>
</dbReference>
<gene>
    <name evidence="1" type="ORF">RJJ65_39925</name>
</gene>
<feature type="non-terminal residue" evidence="1">
    <location>
        <position position="119"/>
    </location>
</feature>
<evidence type="ECO:0000313" key="2">
    <source>
        <dbReference type="Proteomes" id="UP001268610"/>
    </source>
</evidence>
<proteinExistence type="predicted"/>
<name>A0AAJ2H1A0_9HYPH</name>
<reference evidence="1" key="1">
    <citation type="submission" date="2023-04" db="EMBL/GenBank/DDBJ databases">
        <title>Genomic characterization of faba bean (Vicia faba) microsymbionts in Mexican soils.</title>
        <authorList>
            <person name="Rivera Orduna F.N."/>
            <person name="Guevara-Luna J."/>
            <person name="Yan J."/>
            <person name="Arroyo-Herrera I."/>
            <person name="Li Y."/>
            <person name="Vasquez-Murrieta M.S."/>
            <person name="Wang E.T."/>
        </authorList>
    </citation>
    <scope>NUCLEOTIDE SEQUENCE</scope>
    <source>
        <strain evidence="1">CH26</strain>
    </source>
</reference>
<accession>A0AAJ2H1A0</accession>
<evidence type="ECO:0000313" key="1">
    <source>
        <dbReference type="EMBL" id="MDR9778716.1"/>
    </source>
</evidence>
<comment type="caution">
    <text evidence="1">The sequence shown here is derived from an EMBL/GenBank/DDBJ whole genome shotgun (WGS) entry which is preliminary data.</text>
</comment>
<dbReference type="EMBL" id="JAVLSF010001127">
    <property type="protein sequence ID" value="MDR9778716.1"/>
    <property type="molecule type" value="Genomic_DNA"/>
</dbReference>
<dbReference type="RefSeq" id="WP_310866713.1">
    <property type="nucleotide sequence ID" value="NZ_JAVLSF010001127.1"/>
</dbReference>
<protein>
    <submittedName>
        <fullName evidence="1">Uncharacterized protein</fullName>
    </submittedName>
</protein>
<sequence length="119" mass="13607">STDLAITRARLRLRLVDLSNHKQEQVYFLTEAVVLLETALVQAERLDGALALSAALGETYLRFYQLTKEKHYLVVTRQVAKPLAHHDHPLILFTLVRSSVLEGHLAMAKHWLSRLMRLP</sequence>
<dbReference type="AlphaFoldDB" id="A0AAJ2H1A0"/>
<feature type="non-terminal residue" evidence="1">
    <location>
        <position position="1"/>
    </location>
</feature>